<proteinExistence type="predicted"/>
<evidence type="ECO:0000313" key="2">
    <source>
        <dbReference type="EnsemblPlants" id="PAC:32964649.CDS.1"/>
    </source>
</evidence>
<reference evidence="1 3" key="2">
    <citation type="journal article" date="2018" name="Plant J.">
        <title>The Physcomitrella patens chromosome-scale assembly reveals moss genome structure and evolution.</title>
        <authorList>
            <person name="Lang D."/>
            <person name="Ullrich K.K."/>
            <person name="Murat F."/>
            <person name="Fuchs J."/>
            <person name="Jenkins J."/>
            <person name="Haas F.B."/>
            <person name="Piednoel M."/>
            <person name="Gundlach H."/>
            <person name="Van Bel M."/>
            <person name="Meyberg R."/>
            <person name="Vives C."/>
            <person name="Morata J."/>
            <person name="Symeonidi A."/>
            <person name="Hiss M."/>
            <person name="Muchero W."/>
            <person name="Kamisugi Y."/>
            <person name="Saleh O."/>
            <person name="Blanc G."/>
            <person name="Decker E.L."/>
            <person name="van Gessel N."/>
            <person name="Grimwood J."/>
            <person name="Hayes R.D."/>
            <person name="Graham S.W."/>
            <person name="Gunter L.E."/>
            <person name="McDaniel S.F."/>
            <person name="Hoernstein S.N.W."/>
            <person name="Larsson A."/>
            <person name="Li F.W."/>
            <person name="Perroud P.F."/>
            <person name="Phillips J."/>
            <person name="Ranjan P."/>
            <person name="Rokshar D.S."/>
            <person name="Rothfels C.J."/>
            <person name="Schneider L."/>
            <person name="Shu S."/>
            <person name="Stevenson D.W."/>
            <person name="Thummler F."/>
            <person name="Tillich M."/>
            <person name="Villarreal Aguilar J.C."/>
            <person name="Widiez T."/>
            <person name="Wong G.K."/>
            <person name="Wymore A."/>
            <person name="Zhang Y."/>
            <person name="Zimmer A.D."/>
            <person name="Quatrano R.S."/>
            <person name="Mayer K.F.X."/>
            <person name="Goodstein D."/>
            <person name="Casacuberta J.M."/>
            <person name="Vandepoele K."/>
            <person name="Reski R."/>
            <person name="Cuming A.C."/>
            <person name="Tuskan G.A."/>
            <person name="Maumus F."/>
            <person name="Salse J."/>
            <person name="Schmutz J."/>
            <person name="Rensing S.A."/>
        </authorList>
    </citation>
    <scope>NUCLEOTIDE SEQUENCE [LARGE SCALE GENOMIC DNA]</scope>
    <source>
        <strain evidence="2 3">cv. Gransden 2004</strain>
    </source>
</reference>
<keyword evidence="3" id="KW-1185">Reference proteome</keyword>
<dbReference type="Proteomes" id="UP000006727">
    <property type="component" value="Chromosome 8"/>
</dbReference>
<dbReference type="Gramene" id="Pp3c8_13970V3.2">
    <property type="protein sequence ID" value="PAC:32964650.CDS.1"/>
    <property type="gene ID" value="Pp3c8_13970"/>
</dbReference>
<sequence>MNFNSSDKITCGFVSLEFSNLKLYTSGKLPTCRGSDMGGENLPISAYNSLSIKCTA</sequence>
<accession>A0A2K1K760</accession>
<dbReference type="AlphaFoldDB" id="A0A2K1K760"/>
<organism evidence="1">
    <name type="scientific">Physcomitrium patens</name>
    <name type="common">Spreading-leaved earth moss</name>
    <name type="synonym">Physcomitrella patens</name>
    <dbReference type="NCBI Taxonomy" id="3218"/>
    <lineage>
        <taxon>Eukaryota</taxon>
        <taxon>Viridiplantae</taxon>
        <taxon>Streptophyta</taxon>
        <taxon>Embryophyta</taxon>
        <taxon>Bryophyta</taxon>
        <taxon>Bryophytina</taxon>
        <taxon>Bryopsida</taxon>
        <taxon>Funariidae</taxon>
        <taxon>Funariales</taxon>
        <taxon>Funariaceae</taxon>
        <taxon>Physcomitrium</taxon>
    </lineage>
</organism>
<reference evidence="2" key="3">
    <citation type="submission" date="2020-12" db="UniProtKB">
        <authorList>
            <consortium name="EnsemblPlants"/>
        </authorList>
    </citation>
    <scope>IDENTIFICATION</scope>
</reference>
<dbReference type="InParanoid" id="A0A2K1K760"/>
<evidence type="ECO:0000313" key="3">
    <source>
        <dbReference type="Proteomes" id="UP000006727"/>
    </source>
</evidence>
<reference evidence="1 3" key="1">
    <citation type="journal article" date="2008" name="Science">
        <title>The Physcomitrella genome reveals evolutionary insights into the conquest of land by plants.</title>
        <authorList>
            <person name="Rensing S."/>
            <person name="Lang D."/>
            <person name="Zimmer A."/>
            <person name="Terry A."/>
            <person name="Salamov A."/>
            <person name="Shapiro H."/>
            <person name="Nishiyama T."/>
            <person name="Perroud P.-F."/>
            <person name="Lindquist E."/>
            <person name="Kamisugi Y."/>
            <person name="Tanahashi T."/>
            <person name="Sakakibara K."/>
            <person name="Fujita T."/>
            <person name="Oishi K."/>
            <person name="Shin-I T."/>
            <person name="Kuroki Y."/>
            <person name="Toyoda A."/>
            <person name="Suzuki Y."/>
            <person name="Hashimoto A."/>
            <person name="Yamaguchi K."/>
            <person name="Sugano A."/>
            <person name="Kohara Y."/>
            <person name="Fujiyama A."/>
            <person name="Anterola A."/>
            <person name="Aoki S."/>
            <person name="Ashton N."/>
            <person name="Barbazuk W.B."/>
            <person name="Barker E."/>
            <person name="Bennetzen J."/>
            <person name="Bezanilla M."/>
            <person name="Blankenship R."/>
            <person name="Cho S.H."/>
            <person name="Dutcher S."/>
            <person name="Estelle M."/>
            <person name="Fawcett J.A."/>
            <person name="Gundlach H."/>
            <person name="Hanada K."/>
            <person name="Heyl A."/>
            <person name="Hicks K.A."/>
            <person name="Hugh J."/>
            <person name="Lohr M."/>
            <person name="Mayer K."/>
            <person name="Melkozernov A."/>
            <person name="Murata T."/>
            <person name="Nelson D."/>
            <person name="Pils B."/>
            <person name="Prigge M."/>
            <person name="Reiss B."/>
            <person name="Renner T."/>
            <person name="Rombauts S."/>
            <person name="Rushton P."/>
            <person name="Sanderfoot A."/>
            <person name="Schween G."/>
            <person name="Shiu S.-H."/>
            <person name="Stueber K."/>
            <person name="Theodoulou F.L."/>
            <person name="Tu H."/>
            <person name="Van de Peer Y."/>
            <person name="Verrier P.J."/>
            <person name="Waters E."/>
            <person name="Wood A."/>
            <person name="Yang L."/>
            <person name="Cove D."/>
            <person name="Cuming A."/>
            <person name="Hasebe M."/>
            <person name="Lucas S."/>
            <person name="Mishler D.B."/>
            <person name="Reski R."/>
            <person name="Grigoriev I."/>
            <person name="Quatrano R.S."/>
            <person name="Boore J.L."/>
        </authorList>
    </citation>
    <scope>NUCLEOTIDE SEQUENCE [LARGE SCALE GENOMIC DNA]</scope>
    <source>
        <strain evidence="2 3">cv. Gransden 2004</strain>
    </source>
</reference>
<dbReference type="EMBL" id="ABEU02000008">
    <property type="protein sequence ID" value="PNR49609.1"/>
    <property type="molecule type" value="Genomic_DNA"/>
</dbReference>
<gene>
    <name evidence="1" type="ORF">PHYPA_011505</name>
</gene>
<dbReference type="EnsemblPlants" id="Pp3c8_13970V3.2">
    <property type="protein sequence ID" value="PAC:32964650.CDS.1"/>
    <property type="gene ID" value="Pp3c8_13970"/>
</dbReference>
<dbReference type="EnsemblPlants" id="Pp3c8_13970V3.1">
    <property type="protein sequence ID" value="PAC:32964649.CDS.1"/>
    <property type="gene ID" value="Pp3c8_13970"/>
</dbReference>
<evidence type="ECO:0000313" key="1">
    <source>
        <dbReference type="EMBL" id="PNR49609.1"/>
    </source>
</evidence>
<protein>
    <submittedName>
        <fullName evidence="1 2">Uncharacterized protein</fullName>
    </submittedName>
</protein>
<name>A0A2K1K760_PHYPA</name>
<dbReference type="Gramene" id="Pp3c8_13970V3.1">
    <property type="protein sequence ID" value="PAC:32964649.CDS.1"/>
    <property type="gene ID" value="Pp3c8_13970"/>
</dbReference>